<dbReference type="PROSITE" id="PS00028">
    <property type="entry name" value="ZINC_FINGER_C2H2_1"/>
    <property type="match status" value="1"/>
</dbReference>
<dbReference type="PANTHER" id="PTHR31681:SF12">
    <property type="entry name" value="C2H2-LIKE ZINC FINGER PROTEIN"/>
    <property type="match status" value="1"/>
</dbReference>
<dbReference type="EMBL" id="KI392079">
    <property type="protein sequence ID" value="ERN18730.1"/>
    <property type="molecule type" value="Genomic_DNA"/>
</dbReference>
<evidence type="ECO:0000256" key="2">
    <source>
        <dbReference type="SAM" id="SignalP"/>
    </source>
</evidence>
<dbReference type="AlphaFoldDB" id="U5D932"/>
<dbReference type="STRING" id="13333.U5D932"/>
<dbReference type="PANTHER" id="PTHR31681">
    <property type="entry name" value="C2H2-LIKE ZINC FINGER PROTEIN"/>
    <property type="match status" value="1"/>
</dbReference>
<dbReference type="SUPFAM" id="SSF56399">
    <property type="entry name" value="ADP-ribosylation"/>
    <property type="match status" value="1"/>
</dbReference>
<dbReference type="OMA" id="RSTICIC"/>
<sequence>MEFFKYMLAFTLMVISSLMVTLSHTQAPDSKKQRCPQKQSSWDAVKKLLTCKHIEKGKVHDPAARLLAPSRNGYTKLSSCGALCTSVVVPTSKGSGKRRVHEARQCSSLGSEEALLQNHDRQRSARGVQLRRLSGCYECRTVSEPGRYLLPRATICACDECGEVFIKAESLELHKAIKHAVSELGPEDSGRHIVEIIFQSSWLKNDAPLCVIDRILKIHNTPMTVATFEAHRDSVKLRAARNAKRHPRCAADGNELLRFHCTTIGCSLGSKGATSLCSVSSGCCRVCGIIRDGFYEKGICTTAGSGRAHDSLVVGGRRAMLVCRVIAGRVRRGAADGVMEDYDSVAAGGYDSVAGAGGGVEELFVLNPKAILPCFVVVYRT</sequence>
<dbReference type="Gramene" id="ERN18730">
    <property type="protein sequence ID" value="ERN18730"/>
    <property type="gene ID" value="AMTR_s00199p00026650"/>
</dbReference>
<dbReference type="InterPro" id="IPR013087">
    <property type="entry name" value="Znf_C2H2_type"/>
</dbReference>
<organism evidence="4 5">
    <name type="scientific">Amborella trichopoda</name>
    <dbReference type="NCBI Taxonomy" id="13333"/>
    <lineage>
        <taxon>Eukaryota</taxon>
        <taxon>Viridiplantae</taxon>
        <taxon>Streptophyta</taxon>
        <taxon>Embryophyta</taxon>
        <taxon>Tracheophyta</taxon>
        <taxon>Spermatophyta</taxon>
        <taxon>Magnoliopsida</taxon>
        <taxon>Amborellales</taxon>
        <taxon>Amborellaceae</taxon>
        <taxon>Amborella</taxon>
    </lineage>
</organism>
<evidence type="ECO:0000256" key="1">
    <source>
        <dbReference type="PROSITE-ProRule" id="PRU00042"/>
    </source>
</evidence>
<name>U5D932_AMBTC</name>
<dbReference type="GO" id="GO:0008270">
    <property type="term" value="F:zinc ion binding"/>
    <property type="evidence" value="ECO:0007669"/>
    <property type="project" value="UniProtKB-KW"/>
</dbReference>
<protein>
    <recommendedName>
        <fullName evidence="3">C2H2-type domain-containing protein</fullName>
    </recommendedName>
</protein>
<reference evidence="5" key="1">
    <citation type="journal article" date="2013" name="Science">
        <title>The Amborella genome and the evolution of flowering plants.</title>
        <authorList>
            <consortium name="Amborella Genome Project"/>
        </authorList>
    </citation>
    <scope>NUCLEOTIDE SEQUENCE [LARGE SCALE GENOMIC DNA]</scope>
</reference>
<evidence type="ECO:0000313" key="5">
    <source>
        <dbReference type="Proteomes" id="UP000017836"/>
    </source>
</evidence>
<feature type="signal peptide" evidence="2">
    <location>
        <begin position="1"/>
        <end position="25"/>
    </location>
</feature>
<dbReference type="Proteomes" id="UP000017836">
    <property type="component" value="Unassembled WGS sequence"/>
</dbReference>
<keyword evidence="5" id="KW-1185">Reference proteome</keyword>
<dbReference type="Gene3D" id="3.90.228.10">
    <property type="match status" value="1"/>
</dbReference>
<dbReference type="KEGG" id="atr:18447098"/>
<evidence type="ECO:0000313" key="4">
    <source>
        <dbReference type="EMBL" id="ERN18730.1"/>
    </source>
</evidence>
<evidence type="ECO:0000259" key="3">
    <source>
        <dbReference type="PROSITE" id="PS50157"/>
    </source>
</evidence>
<keyword evidence="1" id="KW-0863">Zinc-finger</keyword>
<feature type="chain" id="PRO_5004658708" description="C2H2-type domain-containing protein" evidence="2">
    <location>
        <begin position="26"/>
        <end position="381"/>
    </location>
</feature>
<dbReference type="eggNOG" id="ENOG502QRA6">
    <property type="taxonomic scope" value="Eukaryota"/>
</dbReference>
<keyword evidence="1" id="KW-0479">Metal-binding</keyword>
<keyword evidence="1" id="KW-0862">Zinc</keyword>
<dbReference type="OrthoDB" id="9514740at2759"/>
<keyword evidence="2" id="KW-0732">Signal</keyword>
<proteinExistence type="predicted"/>
<gene>
    <name evidence="4" type="ORF">AMTR_s00199p00026650</name>
</gene>
<accession>U5D932</accession>
<feature type="domain" description="C2H2-type" evidence="3">
    <location>
        <begin position="156"/>
        <end position="184"/>
    </location>
</feature>
<dbReference type="HOGENOM" id="CLU_039572_3_1_1"/>
<dbReference type="PROSITE" id="PS50157">
    <property type="entry name" value="ZINC_FINGER_C2H2_2"/>
    <property type="match status" value="1"/>
</dbReference>